<accession>A0A9K3JTT6</accession>
<reference evidence="1" key="2">
    <citation type="submission" date="2020-06" db="EMBL/GenBank/DDBJ databases">
        <title>Helianthus annuus Genome sequencing and assembly Release 2.</title>
        <authorList>
            <person name="Gouzy J."/>
            <person name="Langlade N."/>
            <person name="Munos S."/>
        </authorList>
    </citation>
    <scope>NUCLEOTIDE SEQUENCE</scope>
    <source>
        <tissue evidence="1">Leaves</tissue>
    </source>
</reference>
<comment type="caution">
    <text evidence="1">The sequence shown here is derived from an EMBL/GenBank/DDBJ whole genome shotgun (WGS) entry which is preliminary data.</text>
</comment>
<dbReference type="AlphaFoldDB" id="A0A9K3JTT6"/>
<evidence type="ECO:0000313" key="1">
    <source>
        <dbReference type="EMBL" id="KAF5821161.1"/>
    </source>
</evidence>
<gene>
    <name evidence="1" type="ORF">HanXRQr2_Chr01g0010611</name>
</gene>
<dbReference type="EMBL" id="MNCJ02000316">
    <property type="protein sequence ID" value="KAF5821161.1"/>
    <property type="molecule type" value="Genomic_DNA"/>
</dbReference>
<protein>
    <submittedName>
        <fullName evidence="1">Uncharacterized protein</fullName>
    </submittedName>
</protein>
<sequence>MVGNGGGPEFGMSGETMEIETWMKLVGRVRVLKIFTHSVKSGVNCGVVIEVKSGSVLGLHC</sequence>
<proteinExistence type="predicted"/>
<dbReference type="Gramene" id="mRNA:HanXRQr2_Chr01g0010611">
    <property type="protein sequence ID" value="CDS:HanXRQr2_Chr01g0010611.1"/>
    <property type="gene ID" value="HanXRQr2_Chr01g0010611"/>
</dbReference>
<reference evidence="1" key="1">
    <citation type="journal article" date="2017" name="Nature">
        <title>The sunflower genome provides insights into oil metabolism, flowering and Asterid evolution.</title>
        <authorList>
            <person name="Badouin H."/>
            <person name="Gouzy J."/>
            <person name="Grassa C.J."/>
            <person name="Murat F."/>
            <person name="Staton S.E."/>
            <person name="Cottret L."/>
            <person name="Lelandais-Briere C."/>
            <person name="Owens G.L."/>
            <person name="Carrere S."/>
            <person name="Mayjonade B."/>
            <person name="Legrand L."/>
            <person name="Gill N."/>
            <person name="Kane N.C."/>
            <person name="Bowers J.E."/>
            <person name="Hubner S."/>
            <person name="Bellec A."/>
            <person name="Berard A."/>
            <person name="Berges H."/>
            <person name="Blanchet N."/>
            <person name="Boniface M.C."/>
            <person name="Brunel D."/>
            <person name="Catrice O."/>
            <person name="Chaidir N."/>
            <person name="Claudel C."/>
            <person name="Donnadieu C."/>
            <person name="Faraut T."/>
            <person name="Fievet G."/>
            <person name="Helmstetter N."/>
            <person name="King M."/>
            <person name="Knapp S.J."/>
            <person name="Lai Z."/>
            <person name="Le Paslier M.C."/>
            <person name="Lippi Y."/>
            <person name="Lorenzon L."/>
            <person name="Mandel J.R."/>
            <person name="Marage G."/>
            <person name="Marchand G."/>
            <person name="Marquand E."/>
            <person name="Bret-Mestries E."/>
            <person name="Morien E."/>
            <person name="Nambeesan S."/>
            <person name="Nguyen T."/>
            <person name="Pegot-Espagnet P."/>
            <person name="Pouilly N."/>
            <person name="Raftis F."/>
            <person name="Sallet E."/>
            <person name="Schiex T."/>
            <person name="Thomas J."/>
            <person name="Vandecasteele C."/>
            <person name="Vares D."/>
            <person name="Vear F."/>
            <person name="Vautrin S."/>
            <person name="Crespi M."/>
            <person name="Mangin B."/>
            <person name="Burke J.M."/>
            <person name="Salse J."/>
            <person name="Munos S."/>
            <person name="Vincourt P."/>
            <person name="Rieseberg L.H."/>
            <person name="Langlade N.B."/>
        </authorList>
    </citation>
    <scope>NUCLEOTIDE SEQUENCE</scope>
    <source>
        <tissue evidence="1">Leaves</tissue>
    </source>
</reference>
<organism evidence="1 2">
    <name type="scientific">Helianthus annuus</name>
    <name type="common">Common sunflower</name>
    <dbReference type="NCBI Taxonomy" id="4232"/>
    <lineage>
        <taxon>Eukaryota</taxon>
        <taxon>Viridiplantae</taxon>
        <taxon>Streptophyta</taxon>
        <taxon>Embryophyta</taxon>
        <taxon>Tracheophyta</taxon>
        <taxon>Spermatophyta</taxon>
        <taxon>Magnoliopsida</taxon>
        <taxon>eudicotyledons</taxon>
        <taxon>Gunneridae</taxon>
        <taxon>Pentapetalae</taxon>
        <taxon>asterids</taxon>
        <taxon>campanulids</taxon>
        <taxon>Asterales</taxon>
        <taxon>Asteraceae</taxon>
        <taxon>Asteroideae</taxon>
        <taxon>Heliantheae alliance</taxon>
        <taxon>Heliantheae</taxon>
        <taxon>Helianthus</taxon>
    </lineage>
</organism>
<dbReference type="Proteomes" id="UP000215914">
    <property type="component" value="Unassembled WGS sequence"/>
</dbReference>
<name>A0A9K3JTT6_HELAN</name>
<evidence type="ECO:0000313" key="2">
    <source>
        <dbReference type="Proteomes" id="UP000215914"/>
    </source>
</evidence>
<keyword evidence="2" id="KW-1185">Reference proteome</keyword>